<keyword evidence="17" id="KW-1185">Reference proteome</keyword>
<dbReference type="GO" id="GO:0016020">
    <property type="term" value="C:membrane"/>
    <property type="evidence" value="ECO:0007669"/>
    <property type="project" value="UniProtKB-SubCell"/>
</dbReference>
<dbReference type="Gene3D" id="3.30.565.10">
    <property type="entry name" value="Histidine kinase-like ATPase, C-terminal domain"/>
    <property type="match status" value="1"/>
</dbReference>
<evidence type="ECO:0000256" key="5">
    <source>
        <dbReference type="ARBA" id="ARBA00022692"/>
    </source>
</evidence>
<dbReference type="InterPro" id="IPR006189">
    <property type="entry name" value="CHASE_dom"/>
</dbReference>
<comment type="subcellular location">
    <subcellularLocation>
        <location evidence="2">Membrane</location>
        <topology evidence="2">Multi-pass membrane protein</topology>
    </subcellularLocation>
</comment>
<dbReference type="SUPFAM" id="SSF47384">
    <property type="entry name" value="Homodimeric domain of signal transducing histidine kinase"/>
    <property type="match status" value="1"/>
</dbReference>
<dbReference type="InterPro" id="IPR050351">
    <property type="entry name" value="BphY/WalK/GraS-like"/>
</dbReference>
<dbReference type="SMART" id="SM00387">
    <property type="entry name" value="HATPase_c"/>
    <property type="match status" value="1"/>
</dbReference>
<accession>A0A2C8F7P0</accession>
<evidence type="ECO:0000259" key="15">
    <source>
        <dbReference type="PROSITE" id="PS50113"/>
    </source>
</evidence>
<dbReference type="CDD" id="cd00082">
    <property type="entry name" value="HisKA"/>
    <property type="match status" value="1"/>
</dbReference>
<dbReference type="AlphaFoldDB" id="A0A2C8F7P0"/>
<dbReference type="Gene3D" id="3.30.450.20">
    <property type="entry name" value="PAS domain"/>
    <property type="match status" value="2"/>
</dbReference>
<evidence type="ECO:0000256" key="9">
    <source>
        <dbReference type="ARBA" id="ARBA00022989"/>
    </source>
</evidence>
<dbReference type="SMART" id="SM00388">
    <property type="entry name" value="HisKA"/>
    <property type="match status" value="1"/>
</dbReference>
<dbReference type="RefSeq" id="WP_097011579.1">
    <property type="nucleotide sequence ID" value="NZ_LT907975.1"/>
</dbReference>
<evidence type="ECO:0000259" key="14">
    <source>
        <dbReference type="PROSITE" id="PS50112"/>
    </source>
</evidence>
<dbReference type="Gene3D" id="1.10.287.130">
    <property type="match status" value="1"/>
</dbReference>
<gene>
    <name evidence="16" type="ORF">DPRO_1641</name>
</gene>
<dbReference type="EMBL" id="LT907975">
    <property type="protein sequence ID" value="SOB58540.1"/>
    <property type="molecule type" value="Genomic_DNA"/>
</dbReference>
<keyword evidence="9 12" id="KW-1133">Transmembrane helix</keyword>
<dbReference type="SMART" id="SM01079">
    <property type="entry name" value="CHASE"/>
    <property type="match status" value="1"/>
</dbReference>
<evidence type="ECO:0000256" key="3">
    <source>
        <dbReference type="ARBA" id="ARBA00012438"/>
    </source>
</evidence>
<feature type="transmembrane region" description="Helical" evidence="12">
    <location>
        <begin position="261"/>
        <end position="284"/>
    </location>
</feature>
<evidence type="ECO:0000256" key="11">
    <source>
        <dbReference type="ARBA" id="ARBA00023136"/>
    </source>
</evidence>
<dbReference type="CDD" id="cd00130">
    <property type="entry name" value="PAS"/>
    <property type="match status" value="2"/>
</dbReference>
<dbReference type="GO" id="GO:0007234">
    <property type="term" value="P:osmosensory signaling via phosphorelay pathway"/>
    <property type="evidence" value="ECO:0007669"/>
    <property type="project" value="TreeGrafter"/>
</dbReference>
<keyword evidence="4" id="KW-0808">Transferase</keyword>
<evidence type="ECO:0000256" key="8">
    <source>
        <dbReference type="ARBA" id="ARBA00022840"/>
    </source>
</evidence>
<dbReference type="GO" id="GO:0000155">
    <property type="term" value="F:phosphorelay sensor kinase activity"/>
    <property type="evidence" value="ECO:0007669"/>
    <property type="project" value="InterPro"/>
</dbReference>
<keyword evidence="7 16" id="KW-0418">Kinase</keyword>
<evidence type="ECO:0000259" key="13">
    <source>
        <dbReference type="PROSITE" id="PS50109"/>
    </source>
</evidence>
<dbReference type="InterPro" id="IPR013767">
    <property type="entry name" value="PAS_fold"/>
</dbReference>
<dbReference type="InterPro" id="IPR005467">
    <property type="entry name" value="His_kinase_dom"/>
</dbReference>
<dbReference type="InterPro" id="IPR036890">
    <property type="entry name" value="HATPase_C_sf"/>
</dbReference>
<protein>
    <recommendedName>
        <fullName evidence="3">histidine kinase</fullName>
        <ecNumber evidence="3">2.7.13.3</ecNumber>
    </recommendedName>
</protein>
<dbReference type="KEGG" id="pprf:DPRO_1641"/>
<feature type="domain" description="PAC" evidence="15">
    <location>
        <begin position="498"/>
        <end position="550"/>
    </location>
</feature>
<dbReference type="PROSITE" id="PS50112">
    <property type="entry name" value="PAS"/>
    <property type="match status" value="2"/>
</dbReference>
<keyword evidence="8" id="KW-0067">ATP-binding</keyword>
<keyword evidence="11 12" id="KW-0472">Membrane</keyword>
<evidence type="ECO:0000256" key="12">
    <source>
        <dbReference type="SAM" id="Phobius"/>
    </source>
</evidence>
<comment type="catalytic activity">
    <reaction evidence="1">
        <text>ATP + protein L-histidine = ADP + protein N-phospho-L-histidine.</text>
        <dbReference type="EC" id="2.7.13.3"/>
    </reaction>
</comment>
<feature type="domain" description="PAS" evidence="14">
    <location>
        <begin position="289"/>
        <end position="341"/>
    </location>
</feature>
<evidence type="ECO:0000256" key="7">
    <source>
        <dbReference type="ARBA" id="ARBA00022777"/>
    </source>
</evidence>
<dbReference type="PANTHER" id="PTHR42878">
    <property type="entry name" value="TWO-COMPONENT HISTIDINE KINASE"/>
    <property type="match status" value="1"/>
</dbReference>
<dbReference type="PROSITE" id="PS50113">
    <property type="entry name" value="PAC"/>
    <property type="match status" value="2"/>
</dbReference>
<evidence type="ECO:0000256" key="1">
    <source>
        <dbReference type="ARBA" id="ARBA00000085"/>
    </source>
</evidence>
<dbReference type="SUPFAM" id="SSF55785">
    <property type="entry name" value="PYP-like sensor domain (PAS domain)"/>
    <property type="match status" value="2"/>
</dbReference>
<keyword evidence="10" id="KW-0902">Two-component regulatory system</keyword>
<dbReference type="GO" id="GO:0000156">
    <property type="term" value="F:phosphorelay response regulator activity"/>
    <property type="evidence" value="ECO:0007669"/>
    <property type="project" value="TreeGrafter"/>
</dbReference>
<proteinExistence type="predicted"/>
<dbReference type="InterPro" id="IPR036097">
    <property type="entry name" value="HisK_dim/P_sf"/>
</dbReference>
<dbReference type="PANTHER" id="PTHR42878:SF7">
    <property type="entry name" value="SENSOR HISTIDINE KINASE GLRK"/>
    <property type="match status" value="1"/>
</dbReference>
<sequence>MTRRTAYLIPLIVGFALAVALFIELHAENERHMQASRLEVFYKMSVVQGHLEEAVATRLQLGGAFKAFVMLNPEVEQETFQALVRSLLGNMSGVRAILLAKNNIVTHAFPRDIEEVVLSKSLLSDFPVPLQNLTRKMLHARVRQVSRQFPLEGRDVVAIMTPVYLPDPTTLTTSRYWGSVVVFIDAQTIYREAGLISHKPTLEMALRSISDGSGAGEMLVGAEKVFEMSPVTMNISIPGGYWQMGAVPKGGWPPSPYQNHLIYGGGAVVLAITGLLLATVYFLLNGIKEREKYRYLVQNAKSIILRVDVNGVITFCNEYTESFFGYEPGELVGKELVGSLIPAKSLDGKPMKRIINRLIHTEKGTVFNEYLHKRKNGEMVWVSWATEPVLGRDDVVMELLCVGTDITDRKITEEALRQSERQYRMLAENITDIIWGLDAGRRFTYISPSDESLRGFKRHEVLSRPIGEFLTPQSLREFEESVKRLLFHIADEGNPPSTILDLEFLCADDSTVWLETRIGLMLNDDRELIGLQGVGRDISDRKRADALRDDVERIARHDLKTPLGAVVGLPEEIRRLGGLSGTQYEMLSTIETAGETMLDLINRSLDLFKMESGTYELRKTSVDVLKVIDCIRKESRAIIHKKGISLGVEVLDQTFTNEFRVFAEEPLLRSMLSNLLLNAFQASPEGCSVTVTLTRTPDVVIVIRNKGEVPPGVRENFFEKYVSSDNSSGSGIGTYSARQIARTHGGDIMVDTCEPGHTCVTVSLPR</sequence>
<evidence type="ECO:0000313" key="17">
    <source>
        <dbReference type="Proteomes" id="UP000219215"/>
    </source>
</evidence>
<dbReference type="SMART" id="SM00091">
    <property type="entry name" value="PAS"/>
    <property type="match status" value="2"/>
</dbReference>
<dbReference type="InterPro" id="IPR000700">
    <property type="entry name" value="PAS-assoc_C"/>
</dbReference>
<keyword evidence="6" id="KW-0547">Nucleotide-binding</keyword>
<dbReference type="PROSITE" id="PS50109">
    <property type="entry name" value="HIS_KIN"/>
    <property type="match status" value="1"/>
</dbReference>
<dbReference type="InterPro" id="IPR000014">
    <property type="entry name" value="PAS"/>
</dbReference>
<feature type="domain" description="Histidine kinase" evidence="13">
    <location>
        <begin position="554"/>
        <end position="766"/>
    </location>
</feature>
<evidence type="ECO:0000256" key="4">
    <source>
        <dbReference type="ARBA" id="ARBA00022679"/>
    </source>
</evidence>
<dbReference type="InterPro" id="IPR003661">
    <property type="entry name" value="HisK_dim/P_dom"/>
</dbReference>
<evidence type="ECO:0000256" key="10">
    <source>
        <dbReference type="ARBA" id="ARBA00023012"/>
    </source>
</evidence>
<feature type="domain" description="PAC" evidence="15">
    <location>
        <begin position="366"/>
        <end position="418"/>
    </location>
</feature>
<dbReference type="SUPFAM" id="SSF55874">
    <property type="entry name" value="ATPase domain of HSP90 chaperone/DNA topoisomerase II/histidine kinase"/>
    <property type="match status" value="1"/>
</dbReference>
<dbReference type="EC" id="2.7.13.3" evidence="3"/>
<feature type="domain" description="PAS" evidence="14">
    <location>
        <begin position="419"/>
        <end position="486"/>
    </location>
</feature>
<dbReference type="NCBIfam" id="TIGR00229">
    <property type="entry name" value="sensory_box"/>
    <property type="match status" value="2"/>
</dbReference>
<dbReference type="Pfam" id="PF00512">
    <property type="entry name" value="HisKA"/>
    <property type="match status" value="1"/>
</dbReference>
<dbReference type="InterPro" id="IPR003594">
    <property type="entry name" value="HATPase_dom"/>
</dbReference>
<dbReference type="InterPro" id="IPR001610">
    <property type="entry name" value="PAC"/>
</dbReference>
<dbReference type="Pfam" id="PF00989">
    <property type="entry name" value="PAS"/>
    <property type="match status" value="2"/>
</dbReference>
<keyword evidence="5 12" id="KW-0812">Transmembrane</keyword>
<dbReference type="Proteomes" id="UP000219215">
    <property type="component" value="Chromosome DPRO"/>
</dbReference>
<dbReference type="GO" id="GO:0006355">
    <property type="term" value="P:regulation of DNA-templated transcription"/>
    <property type="evidence" value="ECO:0007669"/>
    <property type="project" value="InterPro"/>
</dbReference>
<evidence type="ECO:0000313" key="16">
    <source>
        <dbReference type="EMBL" id="SOB58540.1"/>
    </source>
</evidence>
<dbReference type="Pfam" id="PF02518">
    <property type="entry name" value="HATPase_c"/>
    <property type="match status" value="1"/>
</dbReference>
<dbReference type="InterPro" id="IPR035965">
    <property type="entry name" value="PAS-like_dom_sf"/>
</dbReference>
<evidence type="ECO:0000256" key="2">
    <source>
        <dbReference type="ARBA" id="ARBA00004141"/>
    </source>
</evidence>
<dbReference type="SMART" id="SM00086">
    <property type="entry name" value="PAC"/>
    <property type="match status" value="2"/>
</dbReference>
<reference evidence="17" key="1">
    <citation type="submission" date="2017-09" db="EMBL/GenBank/DDBJ databases">
        <authorList>
            <person name="Regsiter A."/>
            <person name="William W."/>
        </authorList>
    </citation>
    <scope>NUCLEOTIDE SEQUENCE [LARGE SCALE GENOMIC DNA]</scope>
    <source>
        <strain evidence="17">500-1</strain>
    </source>
</reference>
<dbReference type="GO" id="GO:0005524">
    <property type="term" value="F:ATP binding"/>
    <property type="evidence" value="ECO:0007669"/>
    <property type="project" value="UniProtKB-KW"/>
</dbReference>
<evidence type="ECO:0000256" key="6">
    <source>
        <dbReference type="ARBA" id="ARBA00022741"/>
    </source>
</evidence>
<dbReference type="GO" id="GO:0030295">
    <property type="term" value="F:protein kinase activator activity"/>
    <property type="evidence" value="ECO:0007669"/>
    <property type="project" value="TreeGrafter"/>
</dbReference>
<dbReference type="OrthoDB" id="9787818at2"/>
<name>A0A2C8F7P0_9BACT</name>
<organism evidence="16 17">
    <name type="scientific">Pseudodesulfovibrio profundus</name>
    <dbReference type="NCBI Taxonomy" id="57320"/>
    <lineage>
        <taxon>Bacteria</taxon>
        <taxon>Pseudomonadati</taxon>
        <taxon>Thermodesulfobacteriota</taxon>
        <taxon>Desulfovibrionia</taxon>
        <taxon>Desulfovibrionales</taxon>
        <taxon>Desulfovibrionaceae</taxon>
    </lineage>
</organism>